<accession>A0A7S4FZ76</accession>
<feature type="compositionally biased region" description="Low complexity" evidence="1">
    <location>
        <begin position="120"/>
        <end position="131"/>
    </location>
</feature>
<feature type="region of interest" description="Disordered" evidence="1">
    <location>
        <begin position="120"/>
        <end position="178"/>
    </location>
</feature>
<gene>
    <name evidence="2" type="ORF">EGYM00163_LOCUS31120</name>
</gene>
<name>A0A7S4FZ76_9EUGL</name>
<proteinExistence type="predicted"/>
<organism evidence="2">
    <name type="scientific">Eutreptiella gymnastica</name>
    <dbReference type="NCBI Taxonomy" id="73025"/>
    <lineage>
        <taxon>Eukaryota</taxon>
        <taxon>Discoba</taxon>
        <taxon>Euglenozoa</taxon>
        <taxon>Euglenida</taxon>
        <taxon>Spirocuta</taxon>
        <taxon>Euglenophyceae</taxon>
        <taxon>Eutreptiales</taxon>
        <taxon>Eutreptiaceae</taxon>
        <taxon>Eutreptiella</taxon>
    </lineage>
</organism>
<protein>
    <submittedName>
        <fullName evidence="2">Uncharacterized protein</fullName>
    </submittedName>
</protein>
<dbReference type="AlphaFoldDB" id="A0A7S4FZ76"/>
<dbReference type="EMBL" id="HBJA01089509">
    <property type="protein sequence ID" value="CAE0819950.1"/>
    <property type="molecule type" value="Transcribed_RNA"/>
</dbReference>
<feature type="compositionally biased region" description="Basic and acidic residues" evidence="1">
    <location>
        <begin position="166"/>
        <end position="178"/>
    </location>
</feature>
<evidence type="ECO:0000256" key="1">
    <source>
        <dbReference type="SAM" id="MobiDB-lite"/>
    </source>
</evidence>
<reference evidence="2" key="1">
    <citation type="submission" date="2021-01" db="EMBL/GenBank/DDBJ databases">
        <authorList>
            <person name="Corre E."/>
            <person name="Pelletier E."/>
            <person name="Niang G."/>
            <person name="Scheremetjew M."/>
            <person name="Finn R."/>
            <person name="Kale V."/>
            <person name="Holt S."/>
            <person name="Cochrane G."/>
            <person name="Meng A."/>
            <person name="Brown T."/>
            <person name="Cohen L."/>
        </authorList>
    </citation>
    <scope>NUCLEOTIDE SEQUENCE</scope>
    <source>
        <strain evidence="2">CCMP1594</strain>
    </source>
</reference>
<evidence type="ECO:0000313" key="2">
    <source>
        <dbReference type="EMBL" id="CAE0819950.1"/>
    </source>
</evidence>
<sequence length="186" mass="20753">MGKKDRARAALKAAVAEGEVDAASVHIRPRSGAERHDELVERRDHFVETFVQRLSDSPELNAAFYAAASENEAKRAIRKEYRADACRFIDNTGHWLHAMAKLADQDEQISAHWAILRPPKAANSNSSAPAAQRDLPGLGPALSKGKFLSMPKDKKRKFLEENPDYNPKKGKWEPGVDHSHLVSKYC</sequence>